<dbReference type="KEGG" id="dwu:DVJ83_12025"/>
<reference evidence="1 2" key="1">
    <citation type="submission" date="2018-07" db="EMBL/GenBank/DDBJ databases">
        <title>Complete Genome and Methylome Analysis of Deinococcus wulumuqiensis NEB 479.</title>
        <authorList>
            <person name="Fomenkov A."/>
            <person name="Luyten Y."/>
            <person name="Vincze T."/>
            <person name="Anton B.P."/>
            <person name="Clark T."/>
            <person name="Roberts R.J."/>
            <person name="Morgan R.D."/>
        </authorList>
    </citation>
    <scope>NUCLEOTIDE SEQUENCE [LARGE SCALE GENOMIC DNA]</scope>
    <source>
        <strain evidence="1 2">NEB 479</strain>
    </source>
</reference>
<dbReference type="Gene3D" id="1.25.40.20">
    <property type="entry name" value="Ankyrin repeat-containing domain"/>
    <property type="match status" value="1"/>
</dbReference>
<accession>A0A345IJ58</accession>
<dbReference type="Gene3D" id="1.10.720.30">
    <property type="entry name" value="SAP domain"/>
    <property type="match status" value="1"/>
</dbReference>
<sequence length="262" mass="29365">MPKPPSTINHHLSPLHGVTLERLVTHLHDEYGWDELARRIPVKCFQNEPSVGSSLKFLRKTPWAREQVEAEYVKLVRREDSNPLIDALKRGQALDFTGISQTKIHAALGWMLRHIEQNAQNLKLYFLPTLAQVQDVNFWPDSEPLPLLNLAIDRSALGQGDYEPGVVAELLRRGADVNDPRFWPPLLHAVDVEGQAYQSKARAPRTDILDLLLSHGADAQIQDSRGHTARSIAEAYGLRAAVNKLSPTPVRSRVEPADPQTL</sequence>
<dbReference type="Pfam" id="PF09905">
    <property type="entry name" value="VF530"/>
    <property type="match status" value="1"/>
</dbReference>
<dbReference type="InterPro" id="IPR018668">
    <property type="entry name" value="DNA-binding_VF530-like"/>
</dbReference>
<dbReference type="GO" id="GO:0003677">
    <property type="term" value="F:DNA binding"/>
    <property type="evidence" value="ECO:0007669"/>
    <property type="project" value="UniProtKB-KW"/>
</dbReference>
<dbReference type="InterPro" id="IPR036361">
    <property type="entry name" value="SAP_dom_sf"/>
</dbReference>
<protein>
    <submittedName>
        <fullName evidence="1">DNA-binding protein VF530</fullName>
    </submittedName>
</protein>
<dbReference type="RefSeq" id="WP_114672506.1">
    <property type="nucleotide sequence ID" value="NZ_CP031158.1"/>
</dbReference>
<name>A0A345IJ58_9DEIO</name>
<dbReference type="SUPFAM" id="SSF48403">
    <property type="entry name" value="Ankyrin repeat"/>
    <property type="match status" value="1"/>
</dbReference>
<evidence type="ECO:0000313" key="1">
    <source>
        <dbReference type="EMBL" id="AXG99730.1"/>
    </source>
</evidence>
<gene>
    <name evidence="1" type="ORF">DVJ83_12025</name>
</gene>
<dbReference type="AlphaFoldDB" id="A0A345IJ58"/>
<dbReference type="InterPro" id="IPR036770">
    <property type="entry name" value="Ankyrin_rpt-contain_sf"/>
</dbReference>
<organism evidence="1 2">
    <name type="scientific">Deinococcus wulumuqiensis</name>
    <dbReference type="NCBI Taxonomy" id="980427"/>
    <lineage>
        <taxon>Bacteria</taxon>
        <taxon>Thermotogati</taxon>
        <taxon>Deinococcota</taxon>
        <taxon>Deinococci</taxon>
        <taxon>Deinococcales</taxon>
        <taxon>Deinococcaceae</taxon>
        <taxon>Deinococcus</taxon>
    </lineage>
</organism>
<dbReference type="Proteomes" id="UP000253744">
    <property type="component" value="Chromosome"/>
</dbReference>
<keyword evidence="1" id="KW-0238">DNA-binding</keyword>
<evidence type="ECO:0000313" key="2">
    <source>
        <dbReference type="Proteomes" id="UP000253744"/>
    </source>
</evidence>
<dbReference type="STRING" id="1288484.GCA_000348665_00794"/>
<proteinExistence type="predicted"/>
<dbReference type="EMBL" id="CP031158">
    <property type="protein sequence ID" value="AXG99730.1"/>
    <property type="molecule type" value="Genomic_DNA"/>
</dbReference>